<keyword evidence="4" id="KW-1185">Reference proteome</keyword>
<dbReference type="PANTHER" id="PTHR39428:SF3">
    <property type="entry name" value="DEAZAFLAVIN-DEPENDENT NITROREDUCTASE"/>
    <property type="match status" value="1"/>
</dbReference>
<dbReference type="InterPro" id="IPR012349">
    <property type="entry name" value="Split_barrel_FMN-bd"/>
</dbReference>
<dbReference type="SUPFAM" id="SSF50475">
    <property type="entry name" value="FMN-binding split barrel"/>
    <property type="match status" value="1"/>
</dbReference>
<dbReference type="Gene3D" id="2.30.110.10">
    <property type="entry name" value="Electron Transport, Fmn-binding Protein, Chain A"/>
    <property type="match status" value="1"/>
</dbReference>
<dbReference type="Pfam" id="PF04075">
    <property type="entry name" value="F420H2_quin_red"/>
    <property type="match status" value="1"/>
</dbReference>
<gene>
    <name evidence="3" type="ORF">GII31_03875</name>
</gene>
<evidence type="ECO:0000313" key="3">
    <source>
        <dbReference type="EMBL" id="QHN34167.1"/>
    </source>
</evidence>
<dbReference type="PANTHER" id="PTHR39428">
    <property type="entry name" value="F420H(2)-DEPENDENT QUINONE REDUCTASE RV1261C"/>
    <property type="match status" value="1"/>
</dbReference>
<dbReference type="NCBIfam" id="TIGR00026">
    <property type="entry name" value="hi_GC_TIGR00026"/>
    <property type="match status" value="1"/>
</dbReference>
<protein>
    <submittedName>
        <fullName evidence="3">Nitroreductase family deazaflavin-dependent oxidoreductase</fullName>
    </submittedName>
</protein>
<evidence type="ECO:0000313" key="4">
    <source>
        <dbReference type="Proteomes" id="UP001059836"/>
    </source>
</evidence>
<proteinExistence type="inferred from homology"/>
<dbReference type="Proteomes" id="UP001059836">
    <property type="component" value="Chromosome"/>
</dbReference>
<comment type="catalytic activity">
    <reaction evidence="2">
        <text>oxidized coenzyme F420-(gamma-L-Glu)(n) + a quinol + H(+) = reduced coenzyme F420-(gamma-L-Glu)(n) + a quinone</text>
        <dbReference type="Rhea" id="RHEA:39663"/>
        <dbReference type="Rhea" id="RHEA-COMP:12939"/>
        <dbReference type="Rhea" id="RHEA-COMP:14378"/>
        <dbReference type="ChEBI" id="CHEBI:15378"/>
        <dbReference type="ChEBI" id="CHEBI:24646"/>
        <dbReference type="ChEBI" id="CHEBI:132124"/>
        <dbReference type="ChEBI" id="CHEBI:133980"/>
        <dbReference type="ChEBI" id="CHEBI:139511"/>
    </reaction>
</comment>
<evidence type="ECO:0000256" key="2">
    <source>
        <dbReference type="ARBA" id="ARBA00049106"/>
    </source>
</evidence>
<organism evidence="3 4">
    <name type="scientific">Gordonia pseudamarae</name>
    <dbReference type="NCBI Taxonomy" id="2831662"/>
    <lineage>
        <taxon>Bacteria</taxon>
        <taxon>Bacillati</taxon>
        <taxon>Actinomycetota</taxon>
        <taxon>Actinomycetes</taxon>
        <taxon>Mycobacteriales</taxon>
        <taxon>Gordoniaceae</taxon>
        <taxon>Gordonia</taxon>
    </lineage>
</organism>
<dbReference type="RefSeq" id="WP_213246982.1">
    <property type="nucleotide sequence ID" value="NZ_CP045806.1"/>
</dbReference>
<dbReference type="InterPro" id="IPR004378">
    <property type="entry name" value="F420H2_quin_Rdtase"/>
</dbReference>
<accession>A0ABX6IE92</accession>
<sequence>MPKERPAQLDSPIVRTVVKLASRINTRVYRLTGGRLGNRWRVGSALRRPAAVCLLTTTGRRSGQARTVPLLYLRDGEQFVFVASQGGMAKNPAWYLNLSADPHVVAEVGRERFDLVARTASDQERARLWPRLVEMYADFDTYASWTDRTIPVVICEPT</sequence>
<name>A0ABX6IE92_9ACTN</name>
<dbReference type="EMBL" id="CP045809">
    <property type="protein sequence ID" value="QHN34167.1"/>
    <property type="molecule type" value="Genomic_DNA"/>
</dbReference>
<evidence type="ECO:0000256" key="1">
    <source>
        <dbReference type="ARBA" id="ARBA00008710"/>
    </source>
</evidence>
<comment type="similarity">
    <text evidence="1">Belongs to the F420H(2)-dependent quinone reductase family.</text>
</comment>
<reference evidence="3" key="1">
    <citation type="journal article" date="2021" name="Nat. Microbiol.">
        <title>Cocultivation of an ultrasmall environmental parasitic bacterium with lytic ability against bacteria associated with wastewater foams.</title>
        <authorList>
            <person name="Batinovic S."/>
            <person name="Rose J.J.A."/>
            <person name="Ratcliffe J."/>
            <person name="Seviour R.J."/>
            <person name="Petrovski S."/>
        </authorList>
    </citation>
    <scope>NUCLEOTIDE SEQUENCE</scope>
    <source>
        <strain evidence="3">CON9</strain>
    </source>
</reference>